<reference evidence="1" key="1">
    <citation type="submission" date="2020-06" db="EMBL/GenBank/DDBJ databases">
        <authorList>
            <person name="Li T."/>
            <person name="Hu X."/>
            <person name="Zhang T."/>
            <person name="Song X."/>
            <person name="Zhang H."/>
            <person name="Dai N."/>
            <person name="Sheng W."/>
            <person name="Hou X."/>
            <person name="Wei L."/>
        </authorList>
    </citation>
    <scope>NUCLEOTIDE SEQUENCE</scope>
    <source>
        <strain evidence="1">KEN8</strain>
        <tissue evidence="1">Leaf</tissue>
    </source>
</reference>
<protein>
    <submittedName>
        <fullName evidence="1">Uncharacterized protein</fullName>
    </submittedName>
</protein>
<name>A0AAW2P879_9LAMI</name>
<sequence length="224" mass="25374">MPNIQVAETNVEEIIAMVSNLHISMVTQLNIAVAIKSFEWWYDSRATFLTIDPEMNNKSALIDAPTELRRSQRPRKAKKLDPDLLYFLSKEAVNDEMDSLLANNTWVLTDLPLSSKAIGRNGLSRFTNNSSIEHWKGIRTVFVYLKGTANLRLFYNRFPAVLEGYSDASWITSIGNNKSTSGRIFNLAGGAVAWVFPRNKPVQHILQWKPNLLPLQQQAKRLNG</sequence>
<reference evidence="1" key="2">
    <citation type="journal article" date="2024" name="Plant">
        <title>Genomic evolution and insights into agronomic trait innovations of Sesamum species.</title>
        <authorList>
            <person name="Miao H."/>
            <person name="Wang L."/>
            <person name="Qu L."/>
            <person name="Liu H."/>
            <person name="Sun Y."/>
            <person name="Le M."/>
            <person name="Wang Q."/>
            <person name="Wei S."/>
            <person name="Zheng Y."/>
            <person name="Lin W."/>
            <person name="Duan Y."/>
            <person name="Cao H."/>
            <person name="Xiong S."/>
            <person name="Wang X."/>
            <person name="Wei L."/>
            <person name="Li C."/>
            <person name="Ma Q."/>
            <person name="Ju M."/>
            <person name="Zhao R."/>
            <person name="Li G."/>
            <person name="Mu C."/>
            <person name="Tian Q."/>
            <person name="Mei H."/>
            <person name="Zhang T."/>
            <person name="Gao T."/>
            <person name="Zhang H."/>
        </authorList>
    </citation>
    <scope>NUCLEOTIDE SEQUENCE</scope>
    <source>
        <strain evidence="1">KEN8</strain>
    </source>
</reference>
<dbReference type="AlphaFoldDB" id="A0AAW2P879"/>
<proteinExistence type="predicted"/>
<organism evidence="1">
    <name type="scientific">Sesamum calycinum</name>
    <dbReference type="NCBI Taxonomy" id="2727403"/>
    <lineage>
        <taxon>Eukaryota</taxon>
        <taxon>Viridiplantae</taxon>
        <taxon>Streptophyta</taxon>
        <taxon>Embryophyta</taxon>
        <taxon>Tracheophyta</taxon>
        <taxon>Spermatophyta</taxon>
        <taxon>Magnoliopsida</taxon>
        <taxon>eudicotyledons</taxon>
        <taxon>Gunneridae</taxon>
        <taxon>Pentapetalae</taxon>
        <taxon>asterids</taxon>
        <taxon>lamiids</taxon>
        <taxon>Lamiales</taxon>
        <taxon>Pedaliaceae</taxon>
        <taxon>Sesamum</taxon>
    </lineage>
</organism>
<evidence type="ECO:0000313" key="1">
    <source>
        <dbReference type="EMBL" id="KAL0352234.1"/>
    </source>
</evidence>
<accession>A0AAW2P879</accession>
<comment type="caution">
    <text evidence="1">The sequence shown here is derived from an EMBL/GenBank/DDBJ whole genome shotgun (WGS) entry which is preliminary data.</text>
</comment>
<dbReference type="EMBL" id="JACGWM010000009">
    <property type="protein sequence ID" value="KAL0352234.1"/>
    <property type="molecule type" value="Genomic_DNA"/>
</dbReference>
<gene>
    <name evidence="1" type="ORF">Scaly_1612100</name>
</gene>